<proteinExistence type="predicted"/>
<evidence type="ECO:0000313" key="1">
    <source>
        <dbReference type="EMBL" id="MFB9072473.1"/>
    </source>
</evidence>
<name>A0ABV5G0L4_9MICC</name>
<dbReference type="EMBL" id="JBHMFI010000001">
    <property type="protein sequence ID" value="MFB9072473.1"/>
    <property type="molecule type" value="Genomic_DNA"/>
</dbReference>
<evidence type="ECO:0000313" key="2">
    <source>
        <dbReference type="Proteomes" id="UP001589575"/>
    </source>
</evidence>
<accession>A0ABV5G0L4</accession>
<gene>
    <name evidence="1" type="ORF">ACFFX0_15225</name>
</gene>
<comment type="caution">
    <text evidence="1">The sequence shown here is derived from an EMBL/GenBank/DDBJ whole genome shotgun (WGS) entry which is preliminary data.</text>
</comment>
<dbReference type="Proteomes" id="UP001589575">
    <property type="component" value="Unassembled WGS sequence"/>
</dbReference>
<organism evidence="1 2">
    <name type="scientific">Citricoccus parietis</name>
    <dbReference type="NCBI Taxonomy" id="592307"/>
    <lineage>
        <taxon>Bacteria</taxon>
        <taxon>Bacillati</taxon>
        <taxon>Actinomycetota</taxon>
        <taxon>Actinomycetes</taxon>
        <taxon>Micrococcales</taxon>
        <taxon>Micrococcaceae</taxon>
        <taxon>Citricoccus</taxon>
    </lineage>
</organism>
<keyword evidence="2" id="KW-1185">Reference proteome</keyword>
<reference evidence="1 2" key="1">
    <citation type="submission" date="2024-09" db="EMBL/GenBank/DDBJ databases">
        <authorList>
            <person name="Sun Q."/>
            <person name="Mori K."/>
        </authorList>
    </citation>
    <scope>NUCLEOTIDE SEQUENCE [LARGE SCALE GENOMIC DNA]</scope>
    <source>
        <strain evidence="1 2">CCM 7609</strain>
    </source>
</reference>
<sequence>MPGGTDLEDEVTSAGSHFHGSGISHDTSLLLVDRSRQACGQYRAAARGGATVCGMTLPEDWIEHRREDGEPVGWIVPDGGGFRPMDFLGRPVGGAPVEWLEAEEALDARGLGFLADRHRLKLADGTERPVRISQAGPDGIVVVADEFGAASAVGAQADEFHLRFPAPEELLLNEG</sequence>
<protein>
    <submittedName>
        <fullName evidence="1">Uncharacterized protein</fullName>
    </submittedName>
</protein>